<reference evidence="1" key="1">
    <citation type="submission" date="2023-03" db="EMBL/GenBank/DDBJ databases">
        <title>Massive genome expansion in bonnet fungi (Mycena s.s.) driven by repeated elements and novel gene families across ecological guilds.</title>
        <authorList>
            <consortium name="Lawrence Berkeley National Laboratory"/>
            <person name="Harder C.B."/>
            <person name="Miyauchi S."/>
            <person name="Viragh M."/>
            <person name="Kuo A."/>
            <person name="Thoen E."/>
            <person name="Andreopoulos B."/>
            <person name="Lu D."/>
            <person name="Skrede I."/>
            <person name="Drula E."/>
            <person name="Henrissat B."/>
            <person name="Morin E."/>
            <person name="Kohler A."/>
            <person name="Barry K."/>
            <person name="LaButti K."/>
            <person name="Morin E."/>
            <person name="Salamov A."/>
            <person name="Lipzen A."/>
            <person name="Mereny Z."/>
            <person name="Hegedus B."/>
            <person name="Baldrian P."/>
            <person name="Stursova M."/>
            <person name="Weitz H."/>
            <person name="Taylor A."/>
            <person name="Grigoriev I.V."/>
            <person name="Nagy L.G."/>
            <person name="Martin F."/>
            <person name="Kauserud H."/>
        </authorList>
    </citation>
    <scope>NUCLEOTIDE SEQUENCE</scope>
    <source>
        <strain evidence="1">CBHHK002</strain>
    </source>
</reference>
<organism evidence="1 2">
    <name type="scientific">Mycena albidolilacea</name>
    <dbReference type="NCBI Taxonomy" id="1033008"/>
    <lineage>
        <taxon>Eukaryota</taxon>
        <taxon>Fungi</taxon>
        <taxon>Dikarya</taxon>
        <taxon>Basidiomycota</taxon>
        <taxon>Agaricomycotina</taxon>
        <taxon>Agaricomycetes</taxon>
        <taxon>Agaricomycetidae</taxon>
        <taxon>Agaricales</taxon>
        <taxon>Marasmiineae</taxon>
        <taxon>Mycenaceae</taxon>
        <taxon>Mycena</taxon>
    </lineage>
</organism>
<sequence>MSHLLRILGDGHQLGELNFEIWQFKPAQTEGSLVESAVGGRIKHGFPCTLQIQSRHIILDFDGFPSGFISLTSKMISYRSHMYHIYAGDLQDVSAPLADVSAHLQYSFLMVSTHLWGGI</sequence>
<dbReference type="EMBL" id="JARIHO010000008">
    <property type="protein sequence ID" value="KAJ7356935.1"/>
    <property type="molecule type" value="Genomic_DNA"/>
</dbReference>
<dbReference type="Proteomes" id="UP001218218">
    <property type="component" value="Unassembled WGS sequence"/>
</dbReference>
<comment type="caution">
    <text evidence="1">The sequence shown here is derived from an EMBL/GenBank/DDBJ whole genome shotgun (WGS) entry which is preliminary data.</text>
</comment>
<evidence type="ECO:0000313" key="2">
    <source>
        <dbReference type="Proteomes" id="UP001218218"/>
    </source>
</evidence>
<gene>
    <name evidence="1" type="ORF">DFH08DRAFT_802883</name>
</gene>
<dbReference type="AlphaFoldDB" id="A0AAD7AF28"/>
<keyword evidence="2" id="KW-1185">Reference proteome</keyword>
<protein>
    <submittedName>
        <fullName evidence="1">Uncharacterized protein</fullName>
    </submittedName>
</protein>
<name>A0AAD7AF28_9AGAR</name>
<proteinExistence type="predicted"/>
<evidence type="ECO:0000313" key="1">
    <source>
        <dbReference type="EMBL" id="KAJ7356935.1"/>
    </source>
</evidence>
<accession>A0AAD7AF28</accession>